<keyword evidence="1" id="KW-1133">Transmembrane helix</keyword>
<keyword evidence="1" id="KW-0472">Membrane</keyword>
<keyword evidence="4" id="KW-1185">Reference proteome</keyword>
<dbReference type="Pfam" id="PF05232">
    <property type="entry name" value="BTP"/>
    <property type="match status" value="1"/>
</dbReference>
<proteinExistence type="predicted"/>
<comment type="caution">
    <text evidence="3">The sequence shown here is derived from an EMBL/GenBank/DDBJ whole genome shotgun (WGS) entry which is preliminary data.</text>
</comment>
<sequence length="147" mass="16685">MLMRNKLDWFRHALAYECGAIVLRTLCTLAAADTAVGRASAFSLLSSCTVFLLTLTHTKVFDYFLWRATGSLVKAGKVRLLHCVSYELAGAAISIPLTLWLLDFNLAQALWREALIFVVFLLYTYLYNYGYDRLFPVTHAKTYSKNN</sequence>
<feature type="transmembrane region" description="Helical" evidence="1">
    <location>
        <begin position="44"/>
        <end position="66"/>
    </location>
</feature>
<keyword evidence="1" id="KW-0812">Transmembrane</keyword>
<dbReference type="OrthoDB" id="1631120at2"/>
<evidence type="ECO:0000256" key="1">
    <source>
        <dbReference type="SAM" id="Phobius"/>
    </source>
</evidence>
<evidence type="ECO:0000313" key="4">
    <source>
        <dbReference type="Proteomes" id="UP000276260"/>
    </source>
</evidence>
<name>A0A3P3QRX6_9GAMM</name>
<organism evidence="3 4">
    <name type="scientific">Rheinheimera mesophila</name>
    <dbReference type="NCBI Taxonomy" id="1547515"/>
    <lineage>
        <taxon>Bacteria</taxon>
        <taxon>Pseudomonadati</taxon>
        <taxon>Pseudomonadota</taxon>
        <taxon>Gammaproteobacteria</taxon>
        <taxon>Chromatiales</taxon>
        <taxon>Chromatiaceae</taxon>
        <taxon>Rheinheimera</taxon>
    </lineage>
</organism>
<protein>
    <recommendedName>
        <fullName evidence="2">Chlorhexidine efflux transporter domain-containing protein</fullName>
    </recommendedName>
</protein>
<dbReference type="EMBL" id="RRCF01000001">
    <property type="protein sequence ID" value="RRJ24021.1"/>
    <property type="molecule type" value="Genomic_DNA"/>
</dbReference>
<feature type="transmembrane region" description="Helical" evidence="1">
    <location>
        <begin position="78"/>
        <end position="102"/>
    </location>
</feature>
<dbReference type="Proteomes" id="UP000276260">
    <property type="component" value="Unassembled WGS sequence"/>
</dbReference>
<accession>A0A3P3QRX6</accession>
<dbReference type="AlphaFoldDB" id="A0A3P3QRX6"/>
<evidence type="ECO:0000259" key="2">
    <source>
        <dbReference type="Pfam" id="PF05232"/>
    </source>
</evidence>
<feature type="domain" description="Chlorhexidine efflux transporter" evidence="2">
    <location>
        <begin position="77"/>
        <end position="136"/>
    </location>
</feature>
<evidence type="ECO:0000313" key="3">
    <source>
        <dbReference type="EMBL" id="RRJ24021.1"/>
    </source>
</evidence>
<feature type="transmembrane region" description="Helical" evidence="1">
    <location>
        <begin position="12"/>
        <end position="32"/>
    </location>
</feature>
<reference evidence="3 4" key="1">
    <citation type="submission" date="2018-11" db="EMBL/GenBank/DDBJ databases">
        <title>Draft genome analysis of Rheinheimera mesophila isolated from an industrial waste site.</title>
        <authorList>
            <person name="Yu Q."/>
            <person name="Qi Y."/>
            <person name="Zhang H."/>
            <person name="Lu Y."/>
            <person name="Pu J."/>
        </authorList>
    </citation>
    <scope>NUCLEOTIDE SEQUENCE [LARGE SCALE GENOMIC DNA]</scope>
    <source>
        <strain evidence="3 4">IITR13</strain>
    </source>
</reference>
<dbReference type="InterPro" id="IPR007896">
    <property type="entry name" value="BTP_bacteria"/>
</dbReference>
<feature type="transmembrane region" description="Helical" evidence="1">
    <location>
        <begin position="114"/>
        <end position="131"/>
    </location>
</feature>
<gene>
    <name evidence="3" type="ORF">EIK76_08220</name>
</gene>